<comment type="caution">
    <text evidence="2">The sequence shown here is derived from an EMBL/GenBank/DDBJ whole genome shotgun (WGS) entry which is preliminary data.</text>
</comment>
<reference evidence="2" key="1">
    <citation type="submission" date="2022-11" db="EMBL/GenBank/DDBJ databases">
        <title>Chromosomal genome sequence assembly and mating type (MAT) locus characterization of the leprose asexual lichenized fungus Lepraria neglecta (Nyl.) Erichsen.</title>
        <authorList>
            <person name="Allen J.L."/>
            <person name="Pfeffer B."/>
        </authorList>
    </citation>
    <scope>NUCLEOTIDE SEQUENCE</scope>
    <source>
        <strain evidence="2">Allen 5258</strain>
    </source>
</reference>
<evidence type="ECO:0000256" key="1">
    <source>
        <dbReference type="SAM" id="SignalP"/>
    </source>
</evidence>
<evidence type="ECO:0000313" key="3">
    <source>
        <dbReference type="Proteomes" id="UP001276659"/>
    </source>
</evidence>
<dbReference type="AlphaFoldDB" id="A0AAD9ZDS8"/>
<gene>
    <name evidence="2" type="ORF">OEA41_007800</name>
</gene>
<name>A0AAD9ZDS8_9LECA</name>
<proteinExistence type="predicted"/>
<evidence type="ECO:0000313" key="2">
    <source>
        <dbReference type="EMBL" id="KAK3176477.1"/>
    </source>
</evidence>
<feature type="signal peptide" evidence="1">
    <location>
        <begin position="1"/>
        <end position="32"/>
    </location>
</feature>
<keyword evidence="1" id="KW-0732">Signal</keyword>
<dbReference type="EMBL" id="JASNWA010000004">
    <property type="protein sequence ID" value="KAK3176477.1"/>
    <property type="molecule type" value="Genomic_DNA"/>
</dbReference>
<keyword evidence="3" id="KW-1185">Reference proteome</keyword>
<feature type="chain" id="PRO_5042153527" evidence="1">
    <location>
        <begin position="33"/>
        <end position="272"/>
    </location>
</feature>
<sequence length="272" mass="30030">MSLNEPILGIFARGSVWLMLLILLTNLDGSWASPTYDPDNPPHFENFDPAEADPKANITCIGDSYDLELPTQAHFNPNAVSMHKLCAKPQYGGGPPGQHVGGWCSFRPYPLTIFHNRFEGSIAFDLSPSAQVNIQLATPRVLLGCYYRCFCNYGLHDTSVQPMNTKTNYNTMSDETYQVKIDVVDDFVTPKAQHMGTLGSVDVRNTFVSMLNQVEAQLAQAQYLASLQVSIDPENYITCRGDLPTFNVPAPYQTSDFSSLQELCAVQMSGGN</sequence>
<dbReference type="Proteomes" id="UP001276659">
    <property type="component" value="Unassembled WGS sequence"/>
</dbReference>
<accession>A0AAD9ZDS8</accession>
<protein>
    <submittedName>
        <fullName evidence="2">Uncharacterized protein</fullName>
    </submittedName>
</protein>
<organism evidence="2 3">
    <name type="scientific">Lepraria neglecta</name>
    <dbReference type="NCBI Taxonomy" id="209136"/>
    <lineage>
        <taxon>Eukaryota</taxon>
        <taxon>Fungi</taxon>
        <taxon>Dikarya</taxon>
        <taxon>Ascomycota</taxon>
        <taxon>Pezizomycotina</taxon>
        <taxon>Lecanoromycetes</taxon>
        <taxon>OSLEUM clade</taxon>
        <taxon>Lecanoromycetidae</taxon>
        <taxon>Lecanorales</taxon>
        <taxon>Lecanorineae</taxon>
        <taxon>Stereocaulaceae</taxon>
        <taxon>Lepraria</taxon>
    </lineage>
</organism>